<keyword evidence="4" id="KW-0611">Plant defense</keyword>
<keyword evidence="11" id="KW-1185">Reference proteome</keyword>
<evidence type="ECO:0000256" key="1">
    <source>
        <dbReference type="ARBA" id="ARBA00008894"/>
    </source>
</evidence>
<dbReference type="Proteomes" id="UP000283530">
    <property type="component" value="Unassembled WGS sequence"/>
</dbReference>
<dbReference type="InterPro" id="IPR002182">
    <property type="entry name" value="NB-ARC"/>
</dbReference>
<name>A0A3S3NVQ0_9MAGN</name>
<keyword evidence="6" id="KW-0175">Coiled coil</keyword>
<dbReference type="InterPro" id="IPR050905">
    <property type="entry name" value="Plant_NBS-LRR"/>
</dbReference>
<feature type="domain" description="Disease resistance protein At4g27190-like leucine-rich repeats" evidence="8">
    <location>
        <begin position="737"/>
        <end position="851"/>
    </location>
</feature>
<dbReference type="PANTHER" id="PTHR33463:SF209">
    <property type="entry name" value="DISEASE RESISTANCE PROTEIN RPS2-LIKE"/>
    <property type="match status" value="1"/>
</dbReference>
<dbReference type="Gene3D" id="1.10.8.430">
    <property type="entry name" value="Helical domain of apoptotic protease-activating factors"/>
    <property type="match status" value="1"/>
</dbReference>
<feature type="domain" description="Disease resistance R13L4/SHOC-2-like LRR" evidence="9">
    <location>
        <begin position="536"/>
        <end position="661"/>
    </location>
</feature>
<dbReference type="InterPro" id="IPR027417">
    <property type="entry name" value="P-loop_NTPase"/>
</dbReference>
<dbReference type="InterPro" id="IPR055414">
    <property type="entry name" value="LRR_R13L4/SHOC2-like"/>
</dbReference>
<dbReference type="OrthoDB" id="1668230at2759"/>
<evidence type="ECO:0000256" key="6">
    <source>
        <dbReference type="SAM" id="Coils"/>
    </source>
</evidence>
<evidence type="ECO:0000256" key="2">
    <source>
        <dbReference type="ARBA" id="ARBA00022614"/>
    </source>
</evidence>
<comment type="similarity">
    <text evidence="1">Belongs to the disease resistance NB-LRR family.</text>
</comment>
<dbReference type="Gene3D" id="3.80.10.10">
    <property type="entry name" value="Ribonuclease Inhibitor"/>
    <property type="match status" value="2"/>
</dbReference>
<feature type="domain" description="NB-ARC" evidence="7">
    <location>
        <begin position="155"/>
        <end position="306"/>
    </location>
</feature>
<accession>A0A3S3NVQ0</accession>
<dbReference type="InterPro" id="IPR003591">
    <property type="entry name" value="Leu-rich_rpt_typical-subtyp"/>
</dbReference>
<sequence>MDIVFQTIHGVLKPLLTPVCRHTKYLLKYKENKEELGAVIKFLSAELRGLRRKINAAERNGKIPSSSATQWIDEATTVSDKYDAMKSQLRTSRSCERCCLGKRTAKLILEVKRLLKEIPKDNFADSPPPEPVMELATTTVTDQQSTQRLLDDLLHLVKDDNADAANIIGVYGVGGVGKTTLIENLNNELKKCSHGFGTIIMVKVTQQVDILKIRKKICGRLDIQCLNGERSLLLKELGKVKYLLIFDDLWERLELNDIGVPAPENGSKIIFTTRDLKVCTAMKAEMNIEVKCLPPEEAWELFRRETSPHVNKPAIKFLAGKMLERCKGLPLAITTVARDMAGKEREEEWHDAERELHQAAEKFEGMVESVFIPLKLSYDKLKDEIHKSCFLLCSLLPDLYEDYHREIIERCLLGEALLDGIGNIQQCHNKVIAVIESLRRASLIQKKDYLHGQVTMHDVVREMSVWVSGLEHHKIKFGRIPKYSYEWVDSERVSLMHCGLEEFPPKFYCPDTPKLVLLLLGSNPNLKRLPDLFFQNMRLLRVLDLSDTGIESLPPSFSCLVNLRVLLLHGCRKLSDMPPMEHLKQLRVLDVSFTDLKELPSTISELSNIQSLHIDGQDMRPRPGMFSSLSKLEELSMTYMDGHDETTKKAMKELAFLSNLNLSIEVSGSPFLLDDELCFLAKFMKKLVIFHCLGLEQIPHNWVSTFERLESLEINYSKFKSLMIAEEVQAVDRLKKLCLGHLDNLENILHGVVPPGCFANLEFLEVRDCNRLKVLFSTGMVQQLESLQSIVIDGCSELEKLFVEEVEDDSGIFLHLRRMQLTRLPKLSNICSCRLSWPSLESLVIRGCPNLSLEDLPPGIQNAKNLRESVFESE</sequence>
<keyword evidence="5" id="KW-0067">ATP-binding</keyword>
<dbReference type="InterPro" id="IPR057135">
    <property type="entry name" value="At4g27190-like_LRR"/>
</dbReference>
<dbReference type="InterPro" id="IPR032675">
    <property type="entry name" value="LRR_dom_sf"/>
</dbReference>
<comment type="caution">
    <text evidence="10">The sequence shown here is derived from an EMBL/GenBank/DDBJ whole genome shotgun (WGS) entry which is preliminary data.</text>
</comment>
<dbReference type="GO" id="GO:0043531">
    <property type="term" value="F:ADP binding"/>
    <property type="evidence" value="ECO:0007669"/>
    <property type="project" value="InterPro"/>
</dbReference>
<evidence type="ECO:0000256" key="5">
    <source>
        <dbReference type="ARBA" id="ARBA00022840"/>
    </source>
</evidence>
<keyword evidence="5" id="KW-0547">Nucleotide-binding</keyword>
<evidence type="ECO:0000256" key="3">
    <source>
        <dbReference type="ARBA" id="ARBA00022737"/>
    </source>
</evidence>
<evidence type="ECO:0000259" key="9">
    <source>
        <dbReference type="Pfam" id="PF23598"/>
    </source>
</evidence>
<dbReference type="PANTHER" id="PTHR33463">
    <property type="entry name" value="NB-ARC DOMAIN-CONTAINING PROTEIN-RELATED"/>
    <property type="match status" value="1"/>
</dbReference>
<proteinExistence type="inferred from homology"/>
<evidence type="ECO:0000313" key="10">
    <source>
        <dbReference type="EMBL" id="RWR76085.1"/>
    </source>
</evidence>
<organism evidence="10 11">
    <name type="scientific">Cinnamomum micranthum f. kanehirae</name>
    <dbReference type="NCBI Taxonomy" id="337451"/>
    <lineage>
        <taxon>Eukaryota</taxon>
        <taxon>Viridiplantae</taxon>
        <taxon>Streptophyta</taxon>
        <taxon>Embryophyta</taxon>
        <taxon>Tracheophyta</taxon>
        <taxon>Spermatophyta</taxon>
        <taxon>Magnoliopsida</taxon>
        <taxon>Magnoliidae</taxon>
        <taxon>Laurales</taxon>
        <taxon>Lauraceae</taxon>
        <taxon>Cinnamomum</taxon>
    </lineage>
</organism>
<reference evidence="10 11" key="1">
    <citation type="journal article" date="2019" name="Nat. Plants">
        <title>Stout camphor tree genome fills gaps in understanding of flowering plant genome evolution.</title>
        <authorList>
            <person name="Chaw S.M."/>
            <person name="Liu Y.C."/>
            <person name="Wu Y.W."/>
            <person name="Wang H.Y."/>
            <person name="Lin C.I."/>
            <person name="Wu C.S."/>
            <person name="Ke H.M."/>
            <person name="Chang L.Y."/>
            <person name="Hsu C.Y."/>
            <person name="Yang H.T."/>
            <person name="Sudianto E."/>
            <person name="Hsu M.H."/>
            <person name="Wu K.P."/>
            <person name="Wang L.N."/>
            <person name="Leebens-Mack J.H."/>
            <person name="Tsai I.J."/>
        </authorList>
    </citation>
    <scope>NUCLEOTIDE SEQUENCE [LARGE SCALE GENOMIC DNA]</scope>
    <source>
        <strain evidence="11">cv. Chaw 1501</strain>
        <tissue evidence="10">Young leaves</tissue>
    </source>
</reference>
<dbReference type="PRINTS" id="PR00364">
    <property type="entry name" value="DISEASERSIST"/>
</dbReference>
<evidence type="ECO:0000259" key="7">
    <source>
        <dbReference type="Pfam" id="PF00931"/>
    </source>
</evidence>
<dbReference type="Pfam" id="PF00931">
    <property type="entry name" value="NB-ARC"/>
    <property type="match status" value="1"/>
</dbReference>
<evidence type="ECO:0000259" key="8">
    <source>
        <dbReference type="Pfam" id="PF23247"/>
    </source>
</evidence>
<dbReference type="GO" id="GO:0005524">
    <property type="term" value="F:ATP binding"/>
    <property type="evidence" value="ECO:0007669"/>
    <property type="project" value="UniProtKB-KW"/>
</dbReference>
<dbReference type="SMART" id="SM00369">
    <property type="entry name" value="LRR_TYP"/>
    <property type="match status" value="2"/>
</dbReference>
<evidence type="ECO:0000313" key="11">
    <source>
        <dbReference type="Proteomes" id="UP000283530"/>
    </source>
</evidence>
<dbReference type="InterPro" id="IPR042197">
    <property type="entry name" value="Apaf_helical"/>
</dbReference>
<dbReference type="EMBL" id="QPKB01000002">
    <property type="protein sequence ID" value="RWR76085.1"/>
    <property type="molecule type" value="Genomic_DNA"/>
</dbReference>
<keyword evidence="2" id="KW-0433">Leucine-rich repeat</keyword>
<dbReference type="Pfam" id="PF23598">
    <property type="entry name" value="LRR_14"/>
    <property type="match status" value="1"/>
</dbReference>
<dbReference type="GO" id="GO:0006952">
    <property type="term" value="P:defense response"/>
    <property type="evidence" value="ECO:0007669"/>
    <property type="project" value="UniProtKB-KW"/>
</dbReference>
<protein>
    <submittedName>
        <fullName evidence="10">Disease resistance protein RPS2</fullName>
    </submittedName>
</protein>
<feature type="coiled-coil region" evidence="6">
    <location>
        <begin position="33"/>
        <end position="60"/>
    </location>
</feature>
<dbReference type="SUPFAM" id="SSF52058">
    <property type="entry name" value="L domain-like"/>
    <property type="match status" value="1"/>
</dbReference>
<dbReference type="FunFam" id="3.40.50.300:FF:001091">
    <property type="entry name" value="Probable disease resistance protein At1g61300"/>
    <property type="match status" value="1"/>
</dbReference>
<keyword evidence="3" id="KW-0677">Repeat</keyword>
<gene>
    <name evidence="10" type="ORF">CKAN_00449700</name>
</gene>
<dbReference type="SUPFAM" id="SSF52540">
    <property type="entry name" value="P-loop containing nucleoside triphosphate hydrolases"/>
    <property type="match status" value="1"/>
</dbReference>
<dbReference type="Gene3D" id="3.40.50.300">
    <property type="entry name" value="P-loop containing nucleotide triphosphate hydrolases"/>
    <property type="match status" value="1"/>
</dbReference>
<dbReference type="Pfam" id="PF23247">
    <property type="entry name" value="LRR_RPS2"/>
    <property type="match status" value="1"/>
</dbReference>
<evidence type="ECO:0000256" key="4">
    <source>
        <dbReference type="ARBA" id="ARBA00022821"/>
    </source>
</evidence>
<dbReference type="AlphaFoldDB" id="A0A3S3NVQ0"/>